<evidence type="ECO:0000256" key="1">
    <source>
        <dbReference type="SAM" id="MobiDB-lite"/>
    </source>
</evidence>
<protein>
    <recommendedName>
        <fullName evidence="4">Helix-turn-helix DNA binding domain protein</fullName>
    </recommendedName>
</protein>
<gene>
    <name evidence="2" type="primary">56</name>
    <name evidence="2" type="ORF">REDROCK_56</name>
</gene>
<evidence type="ECO:0008006" key="4">
    <source>
        <dbReference type="Google" id="ProtNLM"/>
    </source>
</evidence>
<name>D3JZB8_9CAUD</name>
<dbReference type="RefSeq" id="YP_009101309.1">
    <property type="nucleotide sequence ID" value="NC_025444.1"/>
</dbReference>
<keyword evidence="3" id="KW-1185">Reference proteome</keyword>
<dbReference type="Proteomes" id="UP000001547">
    <property type="component" value="Segment"/>
</dbReference>
<dbReference type="EMBL" id="GU339467">
    <property type="protein sequence ID" value="ADB93749.1"/>
    <property type="molecule type" value="Genomic_DNA"/>
</dbReference>
<accession>D3JZB8</accession>
<dbReference type="InterPro" id="IPR057899">
    <property type="entry name" value="Gp53"/>
</dbReference>
<dbReference type="GeneID" id="22110999"/>
<dbReference type="OrthoDB" id="6368at10239"/>
<dbReference type="KEGG" id="vg:22110999"/>
<proteinExistence type="predicted"/>
<dbReference type="Pfam" id="PF25684">
    <property type="entry name" value="Mycobacteriophage_Gp53"/>
    <property type="match status" value="1"/>
</dbReference>
<feature type="region of interest" description="Disordered" evidence="1">
    <location>
        <begin position="166"/>
        <end position="192"/>
    </location>
</feature>
<organism evidence="2 3">
    <name type="scientific">Mycobacterium phage RedRock</name>
    <dbReference type="NCBI Taxonomy" id="711470"/>
    <lineage>
        <taxon>Viruses</taxon>
        <taxon>Duplodnaviria</taxon>
        <taxon>Heunggongvirae</taxon>
        <taxon>Uroviricota</taxon>
        <taxon>Caudoviricetes</taxon>
        <taxon>Fromanvirus</taxon>
        <taxon>Fromanvirus redrock</taxon>
    </lineage>
</organism>
<sequence length="226" mass="24907">MIDLNKMFLKAARSALVAWKGEYSDDADLANDLWVWYLERPGTQKKLEESDAALRQTLVRRAALQILAGKSLADDQFNGRNLYSADNVREALRGVSTNRYLVDILPRAMEALDAQNERQAESIRVRYEDGIVPPASSSEAAMLKRAVKALTEHVNVIAITAGVDADGKNTEGPGSRHSVFPETRPTTGGHSDPTADIALLLIEHPELRDEYLYEPSLTEFLKGSAA</sequence>
<evidence type="ECO:0000313" key="3">
    <source>
        <dbReference type="Proteomes" id="UP000001547"/>
    </source>
</evidence>
<reference evidence="3" key="1">
    <citation type="submission" date="2009-12" db="EMBL/GenBank/DDBJ databases">
        <authorList>
            <person name="Jacobs-Sera D."/>
            <person name="Zellars M."/>
            <person name="Wells M.E."/>
            <person name="Webb J.L."/>
            <person name="Ware V.C."/>
            <person name="Vazquez E."/>
            <person name="TamarapuParthasarathy P."/>
            <person name="Smith I.A."/>
            <person name="Simon S.E."/>
            <person name="Shaffer C.D."/>
            <person name="Rubin M.R."/>
            <person name="Rosenzweig R.F."/>
            <person name="Rinehart C.A."/>
            <person name="Qin H."/>
            <person name="Pillay I."/>
            <person name="Payne D.E.II."/>
            <person name="Padolina J.M."/>
            <person name="Novick P.A."/>
            <person name="Miller E.S."/>
            <person name="Mayer E.S."/>
            <person name="Marzillier J.Y."/>
            <person name="Mageeney C.M."/>
            <person name="MacGibeny M.A."/>
            <person name="Li W."/>
            <person name="Lee J.Y."/>
            <person name="Kinnersley M.A."/>
            <person name="King-Smith C."/>
            <person name="King R.A."/>
            <person name="Kenna M.A."/>
            <person name="Kearse M.G."/>
            <person name="Johnson B.K."/>
            <person name="Johnson A.A."/>
            <person name="Johnson C.M."/>
            <person name="Hughes L.E."/>
            <person name="Harrison M."/>
            <person name="Guild N.A."/>
            <person name="Gilbert J.L."/>
            <person name="Fillman C.L."/>
            <person name="Felton C.M."/>
            <person name="Dunbar D.A."/>
            <person name="Dennehy J.J."/>
            <person name="DeJong R.J."/>
            <person name="Carson S."/>
            <person name="Burnett S.H."/>
            <person name="Breakwell D.P."/>
            <person name="Berrios J.E."/>
            <person name="Benjamin R.C."/>
            <person name="Anderson J.J."/>
            <person name="Bradley K.W."/>
            <person name="Khaja R."/>
            <person name="Lee E."/>
            <person name="Barker L.P."/>
            <person name="Lewis M.F."/>
            <person name="Jordan T.C."/>
            <person name="Cresawn S.G."/>
            <person name="Grace M.A."/>
            <person name="Pope W.H."/>
            <person name="Ko C."/>
            <person name="Russell D.A."/>
            <person name="Peebles C.L."/>
            <person name="Lawrence J.L."/>
            <person name="Hendrix R.W."/>
            <person name="Hatfull G.F."/>
        </authorList>
    </citation>
    <scope>NUCLEOTIDE SEQUENCE [LARGE SCALE GENOMIC DNA]</scope>
</reference>
<evidence type="ECO:0000313" key="2">
    <source>
        <dbReference type="EMBL" id="ADB93749.1"/>
    </source>
</evidence>